<dbReference type="InterPro" id="IPR020904">
    <property type="entry name" value="Sc_DH/Rdtase_CS"/>
</dbReference>
<dbReference type="PRINTS" id="PR00080">
    <property type="entry name" value="SDRFAMILY"/>
</dbReference>
<keyword evidence="2" id="KW-0560">Oxidoreductase</keyword>
<dbReference type="Proteomes" id="UP000467193">
    <property type="component" value="Chromosome"/>
</dbReference>
<dbReference type="EMBL" id="AP022588">
    <property type="protein sequence ID" value="BBY30344.1"/>
    <property type="molecule type" value="Genomic_DNA"/>
</dbReference>
<sequence>MTDFDGKVAMVTGAARGIGAASAMALASAGAAVAICDVLDEDGERTAAGINAAGGSAIYVHTDVADAPSVESTVARIVDRFGRLDFAHNNAGVFSPAPTADLDVERWRWVIDVNLTGVFFCMKYQLPHIVKNTGAVVNTASVWSQAGAATQAAYSASKHGVVGLTRTAALDYGTTGVRINAIAPGPIATAMTASVPTEIMDAVVGRTAAGRYGQPDEVGKAVVWLCSPDSSYVNGAVLPVDGGWLAG</sequence>
<dbReference type="CDD" id="cd05233">
    <property type="entry name" value="SDR_c"/>
    <property type="match status" value="1"/>
</dbReference>
<dbReference type="RefSeq" id="WP_197748301.1">
    <property type="nucleotide sequence ID" value="NZ_AP022588.1"/>
</dbReference>
<dbReference type="PANTHER" id="PTHR24321:SF11">
    <property type="entry name" value="BLR0893 PROTEIN"/>
    <property type="match status" value="1"/>
</dbReference>
<gene>
    <name evidence="3" type="ORF">MSEDJ_44400</name>
</gene>
<dbReference type="InterPro" id="IPR002347">
    <property type="entry name" value="SDR_fam"/>
</dbReference>
<reference evidence="3 4" key="1">
    <citation type="journal article" date="2019" name="Emerg. Microbes Infect.">
        <title>Comprehensive subspecies identification of 175 nontuberculous mycobacteria species based on 7547 genomic profiles.</title>
        <authorList>
            <person name="Matsumoto Y."/>
            <person name="Kinjo T."/>
            <person name="Motooka D."/>
            <person name="Nabeya D."/>
            <person name="Jung N."/>
            <person name="Uechi K."/>
            <person name="Horii T."/>
            <person name="Iida T."/>
            <person name="Fujita J."/>
            <person name="Nakamura S."/>
        </authorList>
    </citation>
    <scope>NUCLEOTIDE SEQUENCE [LARGE SCALE GENOMIC DNA]</scope>
    <source>
        <strain evidence="3 4">JCM 17899</strain>
    </source>
</reference>
<dbReference type="KEGG" id="msei:MSEDJ_44400"/>
<dbReference type="PANTHER" id="PTHR24321">
    <property type="entry name" value="DEHYDROGENASES, SHORT CHAIN"/>
    <property type="match status" value="1"/>
</dbReference>
<dbReference type="Gene3D" id="3.40.50.720">
    <property type="entry name" value="NAD(P)-binding Rossmann-like Domain"/>
    <property type="match status" value="1"/>
</dbReference>
<evidence type="ECO:0000256" key="1">
    <source>
        <dbReference type="ARBA" id="ARBA00006484"/>
    </source>
</evidence>
<protein>
    <submittedName>
        <fullName evidence="3">Short chain dehydrogenase</fullName>
    </submittedName>
</protein>
<proteinExistence type="inferred from homology"/>
<evidence type="ECO:0000313" key="3">
    <source>
        <dbReference type="EMBL" id="BBY30344.1"/>
    </source>
</evidence>
<dbReference type="SUPFAM" id="SSF51735">
    <property type="entry name" value="NAD(P)-binding Rossmann-fold domains"/>
    <property type="match status" value="1"/>
</dbReference>
<dbReference type="InterPro" id="IPR036291">
    <property type="entry name" value="NAD(P)-bd_dom_sf"/>
</dbReference>
<dbReference type="Pfam" id="PF13561">
    <property type="entry name" value="adh_short_C2"/>
    <property type="match status" value="1"/>
</dbReference>
<accession>A0A7I7QVL1</accession>
<dbReference type="AlphaFoldDB" id="A0A7I7QVL1"/>
<evidence type="ECO:0000313" key="4">
    <source>
        <dbReference type="Proteomes" id="UP000467193"/>
    </source>
</evidence>
<name>A0A7I7QVL1_9MYCO</name>
<organism evidence="3 4">
    <name type="scientific">Mycolicibacterium sediminis</name>
    <dbReference type="NCBI Taxonomy" id="1286180"/>
    <lineage>
        <taxon>Bacteria</taxon>
        <taxon>Bacillati</taxon>
        <taxon>Actinomycetota</taxon>
        <taxon>Actinomycetes</taxon>
        <taxon>Mycobacteriales</taxon>
        <taxon>Mycobacteriaceae</taxon>
        <taxon>Mycolicibacterium</taxon>
    </lineage>
</organism>
<keyword evidence="4" id="KW-1185">Reference proteome</keyword>
<dbReference type="GO" id="GO:0016491">
    <property type="term" value="F:oxidoreductase activity"/>
    <property type="evidence" value="ECO:0007669"/>
    <property type="project" value="UniProtKB-KW"/>
</dbReference>
<dbReference type="PROSITE" id="PS00061">
    <property type="entry name" value="ADH_SHORT"/>
    <property type="match status" value="1"/>
</dbReference>
<comment type="similarity">
    <text evidence="1">Belongs to the short-chain dehydrogenases/reductases (SDR) family.</text>
</comment>
<dbReference type="FunFam" id="3.40.50.720:FF:000084">
    <property type="entry name" value="Short-chain dehydrogenase reductase"/>
    <property type="match status" value="1"/>
</dbReference>
<evidence type="ECO:0000256" key="2">
    <source>
        <dbReference type="ARBA" id="ARBA00023002"/>
    </source>
</evidence>
<dbReference type="PRINTS" id="PR00081">
    <property type="entry name" value="GDHRDH"/>
</dbReference>